<sequence>MGGTAARSWGGLEKLLRVFGGQARVAVDSKCLRGSRDAAGRQ</sequence>
<evidence type="ECO:0008006" key="3">
    <source>
        <dbReference type="Google" id="ProtNLM"/>
    </source>
</evidence>
<dbReference type="EMBL" id="JBHMCG010000036">
    <property type="protein sequence ID" value="MFB9572234.1"/>
    <property type="molecule type" value="Genomic_DNA"/>
</dbReference>
<dbReference type="RefSeq" id="WP_345513258.1">
    <property type="nucleotide sequence ID" value="NZ_BAAAXD010000021.1"/>
</dbReference>
<protein>
    <recommendedName>
        <fullName evidence="3">Transposase</fullName>
    </recommendedName>
</protein>
<evidence type="ECO:0000313" key="1">
    <source>
        <dbReference type="EMBL" id="MFB9572234.1"/>
    </source>
</evidence>
<accession>A0ABV5R306</accession>
<reference evidence="1 2" key="1">
    <citation type="submission" date="2024-09" db="EMBL/GenBank/DDBJ databases">
        <authorList>
            <person name="Sun Q."/>
            <person name="Mori K."/>
        </authorList>
    </citation>
    <scope>NUCLEOTIDE SEQUENCE [LARGE SCALE GENOMIC DNA]</scope>
    <source>
        <strain evidence="1 2">JCM 3331</strain>
    </source>
</reference>
<keyword evidence="2" id="KW-1185">Reference proteome</keyword>
<dbReference type="Proteomes" id="UP001589710">
    <property type="component" value="Unassembled WGS sequence"/>
</dbReference>
<gene>
    <name evidence="1" type="ORF">ACFFTL_07830</name>
</gene>
<organism evidence="1 2">
    <name type="scientific">Streptomyces yanii</name>
    <dbReference type="NCBI Taxonomy" id="78510"/>
    <lineage>
        <taxon>Bacteria</taxon>
        <taxon>Bacillati</taxon>
        <taxon>Actinomycetota</taxon>
        <taxon>Actinomycetes</taxon>
        <taxon>Kitasatosporales</taxon>
        <taxon>Streptomycetaceae</taxon>
        <taxon>Streptomyces</taxon>
    </lineage>
</organism>
<evidence type="ECO:0000313" key="2">
    <source>
        <dbReference type="Proteomes" id="UP001589710"/>
    </source>
</evidence>
<proteinExistence type="predicted"/>
<name>A0ABV5R306_9ACTN</name>
<comment type="caution">
    <text evidence="1">The sequence shown here is derived from an EMBL/GenBank/DDBJ whole genome shotgun (WGS) entry which is preliminary data.</text>
</comment>